<comment type="subcellular location">
    <subcellularLocation>
        <location evidence="3">Chromosome</location>
    </subcellularLocation>
    <subcellularLocation>
        <location evidence="2">Nucleus</location>
    </subcellularLocation>
</comment>
<dbReference type="GO" id="GO:0070192">
    <property type="term" value="P:chromosome organization involved in meiotic cell cycle"/>
    <property type="evidence" value="ECO:0007669"/>
    <property type="project" value="TreeGrafter"/>
</dbReference>
<dbReference type="GO" id="GO:0016887">
    <property type="term" value="F:ATP hydrolysis activity"/>
    <property type="evidence" value="ECO:0007669"/>
    <property type="project" value="InterPro"/>
</dbReference>
<feature type="region of interest" description="Disordered" evidence="16">
    <location>
        <begin position="321"/>
        <end position="342"/>
    </location>
</feature>
<evidence type="ECO:0000256" key="6">
    <source>
        <dbReference type="ARBA" id="ARBA00022454"/>
    </source>
</evidence>
<dbReference type="SUPFAM" id="SSF52540">
    <property type="entry name" value="P-loop containing nucleoside triphosphate hydrolases"/>
    <property type="match status" value="1"/>
</dbReference>
<evidence type="ECO:0000259" key="17">
    <source>
        <dbReference type="Pfam" id="PF13476"/>
    </source>
</evidence>
<dbReference type="Pfam" id="PF13476">
    <property type="entry name" value="AAA_23"/>
    <property type="match status" value="1"/>
</dbReference>
<dbReference type="InterPro" id="IPR027417">
    <property type="entry name" value="P-loop_NTPase"/>
</dbReference>
<evidence type="ECO:0000313" key="19">
    <source>
        <dbReference type="Proteomes" id="UP001212997"/>
    </source>
</evidence>
<keyword evidence="12" id="KW-0234">DNA repair</keyword>
<evidence type="ECO:0000256" key="3">
    <source>
        <dbReference type="ARBA" id="ARBA00004286"/>
    </source>
</evidence>
<evidence type="ECO:0000256" key="11">
    <source>
        <dbReference type="ARBA" id="ARBA00023054"/>
    </source>
</evidence>
<evidence type="ECO:0000256" key="12">
    <source>
        <dbReference type="ARBA" id="ARBA00023204"/>
    </source>
</evidence>
<comment type="caution">
    <text evidence="18">The sequence shown here is derived from an EMBL/GenBank/DDBJ whole genome shotgun (WGS) entry which is preliminary data.</text>
</comment>
<dbReference type="EMBL" id="JANAWD010000358">
    <property type="protein sequence ID" value="KAJ3480739.1"/>
    <property type="molecule type" value="Genomic_DNA"/>
</dbReference>
<keyword evidence="7" id="KW-0479">Metal-binding</keyword>
<keyword evidence="9" id="KW-0378">Hydrolase</keyword>
<evidence type="ECO:0000313" key="18">
    <source>
        <dbReference type="EMBL" id="KAJ3480739.1"/>
    </source>
</evidence>
<reference evidence="18" key="1">
    <citation type="submission" date="2022-07" db="EMBL/GenBank/DDBJ databases">
        <title>Genome Sequence of Physisporinus lineatus.</title>
        <authorList>
            <person name="Buettner E."/>
        </authorList>
    </citation>
    <scope>NUCLEOTIDE SEQUENCE</scope>
    <source>
        <strain evidence="18">VT162</strain>
    </source>
</reference>
<evidence type="ECO:0000256" key="10">
    <source>
        <dbReference type="ARBA" id="ARBA00022833"/>
    </source>
</evidence>
<dbReference type="GO" id="GO:0003691">
    <property type="term" value="F:double-stranded telomeric DNA binding"/>
    <property type="evidence" value="ECO:0007669"/>
    <property type="project" value="TreeGrafter"/>
</dbReference>
<dbReference type="FunFam" id="3.40.50.300:FF:000947">
    <property type="entry name" value="DNA repair protein RAD50"/>
    <property type="match status" value="1"/>
</dbReference>
<keyword evidence="6" id="KW-0158">Chromosome</keyword>
<dbReference type="GO" id="GO:0006302">
    <property type="term" value="P:double-strand break repair"/>
    <property type="evidence" value="ECO:0007669"/>
    <property type="project" value="InterPro"/>
</dbReference>
<evidence type="ECO:0000256" key="16">
    <source>
        <dbReference type="SAM" id="MobiDB-lite"/>
    </source>
</evidence>
<sequence>MASLNKLAIRGIRSFDDKQVSVIEFFTPVTVIVGHNGSGKTTIIECLKYATTGDQPPNTRGGAFIHDPKMANEREVKAQVKLRFHAANLQRMLVVRNVSVTVKKNGAMTMKTLESILGLADGNLDKGGKRGTISTKVAEMDAEIPRLLGVSKAVLDNVIFCHQEDSYWPFAEASILKKKFDDIFEATKYTKALDSIKALKKERTADLKAEKERLQSLLTEKSHADKLRDRVSQCNSDIGSLQLQHEEAQKEYQALSLANQKFYESATKFREIYLKVDSLIATKKRYQEDLDSARENLQEIDASDEELAQRLKNFDDHILDQKRKRRSNESKQQDLEEDLQTARRSHVEFISEQGRLEATLKAQAQLVADRDEMVRDIATKHQLAGFDRASLSRDQLIEFMDLLKGKQRKQNTETDLLVADSTAKNEEFTATLRRLHNDLERHKQRKENARERTTKLQADILSAETEIDAAQELSSKLSTLLGDKKDKMRRLETLKGEYKNENYDDHISEKMQKNRDLESKREDLNQQLRKLSAQADTRAKVDLKRAELTSKTNQVQNTLDINTPKFSKVVGLTPTAETMERELDRVQIEKDREHAELDEKVALAKKDLQVAETLLSTLASQLKEKRERVKEMDRQLRHGLEGRPYREEDIKACETEIEFNKANIGKAEVLGQCLADGKEAKKCPLCCRDMDTQVLVAFEENIHRQIKSVAEVSLEEINREVSEWERELKNLQRLAVIANARQKLITEEIPDLEERMKKEEQRVPDLTRAVDAAVANLNDLKREIKDISFLKQHATTVSSTLSQITALKRDISALEVDLSSSGSTKTVDDVQGELDVVSDSLRLNERERQTLLTEKERQMNALRKHEGDLHQMQLEESDLKGRLRDKDSLGRRVEEMKKEQAESGGILKELDAKIAEAQAPIQRVEQEFEQVKKESAEKLAQAQRLSQELNISVDKYENMSKRVDRAVKEKVNRQLSECTSKIEEYEAEIQKLNLQVEEVRIAVQSIDKEINEAGASMANLRENIRVRKLMKDISDAQAEIDSYDMEEAAKAKRNFNEKYQSEKERETRLQGLYSRLEGELKSKQAQLKDLQTDMKGFEGIHKNYRDQLVKVKLSDMANNDLEKYAKALDKWVLCLIDEHAPHIAFPSAIMKYHSLKMEEVNDTMRHLWNKTYQGTDIDGIKISSDNEGSTTKRSYNYRVVMTKDQVEMDMRGRCSAGQKMLASIIIRLALADSFGQNCGILALDEPTNALDTENIDALAESLVEIINERKNQGNFQLIIITHDETFLRKLGQSDVMEYYWRVSRDSRQKSMIERHRFG</sequence>
<evidence type="ECO:0000256" key="1">
    <source>
        <dbReference type="ARBA" id="ARBA00001947"/>
    </source>
</evidence>
<evidence type="ECO:0000256" key="8">
    <source>
        <dbReference type="ARBA" id="ARBA00022763"/>
    </source>
</evidence>
<evidence type="ECO:0000256" key="14">
    <source>
        <dbReference type="ARBA" id="ARBA00049360"/>
    </source>
</evidence>
<dbReference type="GO" id="GO:0000794">
    <property type="term" value="C:condensed nuclear chromosome"/>
    <property type="evidence" value="ECO:0007669"/>
    <property type="project" value="TreeGrafter"/>
</dbReference>
<evidence type="ECO:0000256" key="13">
    <source>
        <dbReference type="ARBA" id="ARBA00023242"/>
    </source>
</evidence>
<dbReference type="GO" id="GO:0007004">
    <property type="term" value="P:telomere maintenance via telomerase"/>
    <property type="evidence" value="ECO:0007669"/>
    <property type="project" value="TreeGrafter"/>
</dbReference>
<keyword evidence="8" id="KW-0227">DNA damage</keyword>
<dbReference type="GO" id="GO:0046872">
    <property type="term" value="F:metal ion binding"/>
    <property type="evidence" value="ECO:0007669"/>
    <property type="project" value="UniProtKB-KW"/>
</dbReference>
<evidence type="ECO:0000256" key="2">
    <source>
        <dbReference type="ARBA" id="ARBA00004123"/>
    </source>
</evidence>
<dbReference type="InterPro" id="IPR038729">
    <property type="entry name" value="Rad50/SbcC_AAA"/>
</dbReference>
<keyword evidence="10" id="KW-0862">Zinc</keyword>
<evidence type="ECO:0000256" key="4">
    <source>
        <dbReference type="ARBA" id="ARBA00009439"/>
    </source>
</evidence>
<dbReference type="PANTHER" id="PTHR18867">
    <property type="entry name" value="RAD50"/>
    <property type="match status" value="1"/>
</dbReference>
<feature type="domain" description="Rad50/SbcC-type AAA" evidence="17">
    <location>
        <begin position="6"/>
        <end position="220"/>
    </location>
</feature>
<accession>A0AAD5UXW3</accession>
<feature type="coiled-coil region" evidence="15">
    <location>
        <begin position="907"/>
        <end position="1093"/>
    </location>
</feature>
<evidence type="ECO:0000256" key="5">
    <source>
        <dbReference type="ARBA" id="ARBA00017893"/>
    </source>
</evidence>
<feature type="compositionally biased region" description="Basic and acidic residues" evidence="16">
    <location>
        <begin position="321"/>
        <end position="334"/>
    </location>
</feature>
<dbReference type="Gene3D" id="3.40.50.300">
    <property type="entry name" value="P-loop containing nucleotide triphosphate hydrolases"/>
    <property type="match status" value="2"/>
</dbReference>
<organism evidence="18 19">
    <name type="scientific">Meripilus lineatus</name>
    <dbReference type="NCBI Taxonomy" id="2056292"/>
    <lineage>
        <taxon>Eukaryota</taxon>
        <taxon>Fungi</taxon>
        <taxon>Dikarya</taxon>
        <taxon>Basidiomycota</taxon>
        <taxon>Agaricomycotina</taxon>
        <taxon>Agaricomycetes</taxon>
        <taxon>Polyporales</taxon>
        <taxon>Meripilaceae</taxon>
        <taxon>Meripilus</taxon>
    </lineage>
</organism>
<evidence type="ECO:0000256" key="7">
    <source>
        <dbReference type="ARBA" id="ARBA00022723"/>
    </source>
</evidence>
<dbReference type="FunFam" id="3.40.50.300:FF:001195">
    <property type="entry name" value="DNA repair protein rad50"/>
    <property type="match status" value="1"/>
</dbReference>
<dbReference type="PANTHER" id="PTHR18867:SF12">
    <property type="entry name" value="DNA REPAIR PROTEIN RAD50"/>
    <property type="match status" value="1"/>
</dbReference>
<keyword evidence="19" id="KW-1185">Reference proteome</keyword>
<keyword evidence="11 15" id="KW-0175">Coiled coil</keyword>
<dbReference type="NCBIfam" id="TIGR00606">
    <property type="entry name" value="rad50"/>
    <property type="match status" value="1"/>
</dbReference>
<keyword evidence="13" id="KW-0539">Nucleus</keyword>
<dbReference type="Proteomes" id="UP001212997">
    <property type="component" value="Unassembled WGS sequence"/>
</dbReference>
<dbReference type="GO" id="GO:0030870">
    <property type="term" value="C:Mre11 complex"/>
    <property type="evidence" value="ECO:0007669"/>
    <property type="project" value="InterPro"/>
</dbReference>
<feature type="coiled-coil region" evidence="15">
    <location>
        <begin position="425"/>
        <end position="534"/>
    </location>
</feature>
<dbReference type="GO" id="GO:0043047">
    <property type="term" value="F:single-stranded telomeric DNA binding"/>
    <property type="evidence" value="ECO:0007669"/>
    <property type="project" value="TreeGrafter"/>
</dbReference>
<name>A0AAD5UXW3_9APHY</name>
<feature type="coiled-coil region" evidence="15">
    <location>
        <begin position="576"/>
        <end position="635"/>
    </location>
</feature>
<protein>
    <recommendedName>
        <fullName evidence="5">DNA repair protein RAD50</fullName>
    </recommendedName>
</protein>
<comment type="similarity">
    <text evidence="4">Belongs to the SMC family. RAD50 subfamily.</text>
</comment>
<evidence type="ECO:0000256" key="9">
    <source>
        <dbReference type="ARBA" id="ARBA00022801"/>
    </source>
</evidence>
<gene>
    <name evidence="18" type="ORF">NLI96_g8137</name>
</gene>
<dbReference type="InterPro" id="IPR004584">
    <property type="entry name" value="Rad50_eukaryotes"/>
</dbReference>
<dbReference type="GO" id="GO:0000722">
    <property type="term" value="P:telomere maintenance via recombination"/>
    <property type="evidence" value="ECO:0007669"/>
    <property type="project" value="TreeGrafter"/>
</dbReference>
<feature type="coiled-coil region" evidence="15">
    <location>
        <begin position="707"/>
        <end position="783"/>
    </location>
</feature>
<proteinExistence type="inferred from homology"/>
<dbReference type="GO" id="GO:0051880">
    <property type="term" value="F:G-quadruplex DNA binding"/>
    <property type="evidence" value="ECO:0007669"/>
    <property type="project" value="TreeGrafter"/>
</dbReference>
<comment type="cofactor">
    <cofactor evidence="1">
        <name>Zn(2+)</name>
        <dbReference type="ChEBI" id="CHEBI:29105"/>
    </cofactor>
</comment>
<dbReference type="Pfam" id="PF13558">
    <property type="entry name" value="SbcC_Walker_B"/>
    <property type="match status" value="1"/>
</dbReference>
<comment type="catalytic activity">
    <reaction evidence="14">
        <text>ATP + H2O = ADP + phosphate + H(+)</text>
        <dbReference type="Rhea" id="RHEA:13065"/>
        <dbReference type="ChEBI" id="CHEBI:15377"/>
        <dbReference type="ChEBI" id="CHEBI:15378"/>
        <dbReference type="ChEBI" id="CHEBI:30616"/>
        <dbReference type="ChEBI" id="CHEBI:43474"/>
        <dbReference type="ChEBI" id="CHEBI:456216"/>
    </reaction>
</comment>
<evidence type="ECO:0000256" key="15">
    <source>
        <dbReference type="SAM" id="Coils"/>
    </source>
</evidence>